<dbReference type="HAMAP" id="MF_00376">
    <property type="entry name" value="Dephospho_CoA_kinase"/>
    <property type="match status" value="1"/>
</dbReference>
<dbReference type="STRING" id="526227.Mesil_2215"/>
<keyword evidence="3" id="KW-0963">Cytoplasm</keyword>
<dbReference type="CDD" id="cd02022">
    <property type="entry name" value="DPCK"/>
    <property type="match status" value="1"/>
</dbReference>
<keyword evidence="2 3" id="KW-0067">ATP-binding</keyword>
<dbReference type="GO" id="GO:0005737">
    <property type="term" value="C:cytoplasm"/>
    <property type="evidence" value="ECO:0007669"/>
    <property type="project" value="UniProtKB-SubCell"/>
</dbReference>
<dbReference type="OrthoDB" id="9812943at2"/>
<proteinExistence type="inferred from homology"/>
<evidence type="ECO:0000313" key="5">
    <source>
        <dbReference type="EMBL" id="ADH64083.1"/>
    </source>
</evidence>
<evidence type="ECO:0000313" key="6">
    <source>
        <dbReference type="Proteomes" id="UP000001916"/>
    </source>
</evidence>
<dbReference type="EMBL" id="CP002042">
    <property type="protein sequence ID" value="ADH64083.1"/>
    <property type="molecule type" value="Genomic_DNA"/>
</dbReference>
<dbReference type="Pfam" id="PF01121">
    <property type="entry name" value="CoaE"/>
    <property type="match status" value="1"/>
</dbReference>
<dbReference type="Gene3D" id="3.40.50.300">
    <property type="entry name" value="P-loop containing nucleotide triphosphate hydrolases"/>
    <property type="match status" value="1"/>
</dbReference>
<comment type="function">
    <text evidence="3">Catalyzes the phosphorylation of the 3'-hydroxyl group of dephosphocoenzyme A to form coenzyme A.</text>
</comment>
<dbReference type="PROSITE" id="PS51219">
    <property type="entry name" value="DPCK"/>
    <property type="match status" value="1"/>
</dbReference>
<dbReference type="KEGG" id="msv:Mesil_2215"/>
<comment type="catalytic activity">
    <reaction evidence="3">
        <text>3'-dephospho-CoA + ATP = ADP + CoA + H(+)</text>
        <dbReference type="Rhea" id="RHEA:18245"/>
        <dbReference type="ChEBI" id="CHEBI:15378"/>
        <dbReference type="ChEBI" id="CHEBI:30616"/>
        <dbReference type="ChEBI" id="CHEBI:57287"/>
        <dbReference type="ChEBI" id="CHEBI:57328"/>
        <dbReference type="ChEBI" id="CHEBI:456216"/>
        <dbReference type="EC" id="2.7.1.24"/>
    </reaction>
</comment>
<dbReference type="HOGENOM" id="CLU_057180_1_1_0"/>
<evidence type="ECO:0000256" key="3">
    <source>
        <dbReference type="HAMAP-Rule" id="MF_00376"/>
    </source>
</evidence>
<evidence type="ECO:0000256" key="4">
    <source>
        <dbReference type="NCBIfam" id="TIGR00152"/>
    </source>
</evidence>
<keyword evidence="1 3" id="KW-0547">Nucleotide-binding</keyword>
<dbReference type="PANTHER" id="PTHR10695:SF46">
    <property type="entry name" value="BIFUNCTIONAL COENZYME A SYNTHASE-RELATED"/>
    <property type="match status" value="1"/>
</dbReference>
<evidence type="ECO:0000256" key="1">
    <source>
        <dbReference type="ARBA" id="ARBA00022741"/>
    </source>
</evidence>
<dbReference type="NCBIfam" id="TIGR00152">
    <property type="entry name" value="dephospho-CoA kinase"/>
    <property type="match status" value="1"/>
</dbReference>
<dbReference type="EC" id="2.7.1.24" evidence="3 4"/>
<keyword evidence="3 5" id="KW-0418">Kinase</keyword>
<dbReference type="RefSeq" id="WP_013158628.1">
    <property type="nucleotide sequence ID" value="NC_014212.1"/>
</dbReference>
<evidence type="ECO:0000256" key="2">
    <source>
        <dbReference type="ARBA" id="ARBA00022840"/>
    </source>
</evidence>
<dbReference type="GO" id="GO:0004140">
    <property type="term" value="F:dephospho-CoA kinase activity"/>
    <property type="evidence" value="ECO:0007669"/>
    <property type="project" value="UniProtKB-UniRule"/>
</dbReference>
<organism evidence="5 6">
    <name type="scientific">Allomeiothermus silvanus (strain ATCC 700542 / DSM 9946 / NBRC 106475 / NCIMB 13440 / VI-R2)</name>
    <name type="common">Thermus silvanus</name>
    <dbReference type="NCBI Taxonomy" id="526227"/>
    <lineage>
        <taxon>Bacteria</taxon>
        <taxon>Thermotogati</taxon>
        <taxon>Deinococcota</taxon>
        <taxon>Deinococci</taxon>
        <taxon>Thermales</taxon>
        <taxon>Thermaceae</taxon>
        <taxon>Allomeiothermus</taxon>
    </lineage>
</organism>
<gene>
    <name evidence="3" type="primary">coaE</name>
    <name evidence="5" type="ordered locus">Mesil_2215</name>
</gene>
<comment type="subcellular location">
    <subcellularLocation>
        <location evidence="3">Cytoplasm</location>
    </subcellularLocation>
</comment>
<keyword evidence="3 5" id="KW-0808">Transferase</keyword>
<dbReference type="InterPro" id="IPR001977">
    <property type="entry name" value="Depp_CoAkinase"/>
</dbReference>
<dbReference type="InterPro" id="IPR027417">
    <property type="entry name" value="P-loop_NTPase"/>
</dbReference>
<dbReference type="UniPathway" id="UPA00241">
    <property type="reaction ID" value="UER00356"/>
</dbReference>
<dbReference type="AlphaFoldDB" id="D7BIA8"/>
<comment type="similarity">
    <text evidence="3">Belongs to the CoaE family.</text>
</comment>
<dbReference type="SUPFAM" id="SSF52540">
    <property type="entry name" value="P-loop containing nucleoside triphosphate hydrolases"/>
    <property type="match status" value="1"/>
</dbReference>
<protein>
    <recommendedName>
        <fullName evidence="3 4">Dephospho-CoA kinase</fullName>
        <ecNumber evidence="3 4">2.7.1.24</ecNumber>
    </recommendedName>
    <alternativeName>
        <fullName evidence="3">Dephosphocoenzyme A kinase</fullName>
    </alternativeName>
</protein>
<keyword evidence="6" id="KW-1185">Reference proteome</keyword>
<name>D7BIA8_ALLS1</name>
<dbReference type="GO" id="GO:0015937">
    <property type="term" value="P:coenzyme A biosynthetic process"/>
    <property type="evidence" value="ECO:0007669"/>
    <property type="project" value="UniProtKB-UniRule"/>
</dbReference>
<comment type="pathway">
    <text evidence="3">Cofactor biosynthesis; coenzyme A biosynthesis; CoA from (R)-pantothenate: step 5/5.</text>
</comment>
<dbReference type="PANTHER" id="PTHR10695">
    <property type="entry name" value="DEPHOSPHO-COA KINASE-RELATED"/>
    <property type="match status" value="1"/>
</dbReference>
<dbReference type="GO" id="GO:0005524">
    <property type="term" value="F:ATP binding"/>
    <property type="evidence" value="ECO:0007669"/>
    <property type="project" value="UniProtKB-UniRule"/>
</dbReference>
<accession>D7BIA8</accession>
<reference evidence="5 6" key="1">
    <citation type="journal article" date="2010" name="Stand. Genomic Sci.">
        <title>Complete genome sequence of Meiothermus silvanus type strain (VI-R2).</title>
        <authorList>
            <person name="Sikorski J."/>
            <person name="Tindall B.J."/>
            <person name="Lowry S."/>
            <person name="Lucas S."/>
            <person name="Nolan M."/>
            <person name="Copeland A."/>
            <person name="Glavina Del Rio T."/>
            <person name="Tice H."/>
            <person name="Cheng J.F."/>
            <person name="Han C."/>
            <person name="Pitluck S."/>
            <person name="Liolios K."/>
            <person name="Ivanova N."/>
            <person name="Mavromatis K."/>
            <person name="Mikhailova N."/>
            <person name="Pati A."/>
            <person name="Goodwin L."/>
            <person name="Chen A."/>
            <person name="Palaniappan K."/>
            <person name="Land M."/>
            <person name="Hauser L."/>
            <person name="Chang Y.J."/>
            <person name="Jeffries C.D."/>
            <person name="Rohde M."/>
            <person name="Goker M."/>
            <person name="Woyke T."/>
            <person name="Bristow J."/>
            <person name="Eisen J.A."/>
            <person name="Markowitz V."/>
            <person name="Hugenholtz P."/>
            <person name="Kyrpides N.C."/>
            <person name="Klenk H.P."/>
            <person name="Lapidus A."/>
        </authorList>
    </citation>
    <scope>NUCLEOTIDE SEQUENCE [LARGE SCALE GENOMIC DNA]</scope>
    <source>
        <strain evidence="6">ATCC 700542 / DSM 9946 / VI-R2</strain>
    </source>
</reference>
<dbReference type="Proteomes" id="UP000001916">
    <property type="component" value="Chromosome"/>
</dbReference>
<dbReference type="eggNOG" id="COG0237">
    <property type="taxonomic scope" value="Bacteria"/>
</dbReference>
<keyword evidence="3" id="KW-0173">Coenzyme A biosynthesis</keyword>
<feature type="binding site" evidence="3">
    <location>
        <begin position="20"/>
        <end position="25"/>
    </location>
    <ligand>
        <name>ATP</name>
        <dbReference type="ChEBI" id="CHEBI:30616"/>
    </ligand>
</feature>
<sequence>MNPADSHQHPLIIGLTGSIGSGKSTVSALLRELGATVLDADFYAREAAEVLKEEICAAFPEACAGGFLDRRKLGQRVFADQEAKRRLEALIHPYVRRRMAEDTQQALQAGGQVVIHDIPLLFEAGREGGLSGVLVVAAPLELRVERVVARSGLSPEEVLARDANQLPQDEKIRRATWVIWNDGDLQTLRERVRNWYESLHREGGGPS</sequence>